<keyword evidence="3" id="KW-1185">Reference proteome</keyword>
<dbReference type="SUPFAM" id="SSF111474">
    <property type="entry name" value="Coronavirus S2 glycoprotein"/>
    <property type="match status" value="1"/>
</dbReference>
<feature type="chain" id="PRO_5009936352" description="DUF2959 domain-containing protein" evidence="1">
    <location>
        <begin position="19"/>
        <end position="214"/>
    </location>
</feature>
<evidence type="ECO:0000313" key="2">
    <source>
        <dbReference type="EMBL" id="SIO16444.1"/>
    </source>
</evidence>
<accession>A0A1N6H9G9</accession>
<dbReference type="AlphaFoldDB" id="A0A1N6H9G9"/>
<dbReference type="Pfam" id="PF11172">
    <property type="entry name" value="DUF2959"/>
    <property type="match status" value="1"/>
</dbReference>
<keyword evidence="1" id="KW-0732">Signal</keyword>
<dbReference type="InterPro" id="IPR043473">
    <property type="entry name" value="S2_sf_CoV"/>
</dbReference>
<evidence type="ECO:0000313" key="3">
    <source>
        <dbReference type="Proteomes" id="UP000185062"/>
    </source>
</evidence>
<protein>
    <recommendedName>
        <fullName evidence="4">DUF2959 domain-containing protein</fullName>
    </recommendedName>
</protein>
<dbReference type="PROSITE" id="PS51257">
    <property type="entry name" value="PROKAR_LIPOPROTEIN"/>
    <property type="match status" value="1"/>
</dbReference>
<dbReference type="STRING" id="44575.SAMN05216419_102047"/>
<evidence type="ECO:0008006" key="4">
    <source>
        <dbReference type="Google" id="ProtNLM"/>
    </source>
</evidence>
<dbReference type="eggNOG" id="ENOG502ZBMT">
    <property type="taxonomic scope" value="Bacteria"/>
</dbReference>
<reference evidence="2 3" key="1">
    <citation type="submission" date="2016-12" db="EMBL/GenBank/DDBJ databases">
        <authorList>
            <person name="Song W.-J."/>
            <person name="Kurnit D.M."/>
        </authorList>
    </citation>
    <scope>NUCLEOTIDE SEQUENCE [LARGE SCALE GENOMIC DNA]</scope>
    <source>
        <strain evidence="2 3">ATCC 49181</strain>
    </source>
</reference>
<dbReference type="RefSeq" id="WP_028461649.1">
    <property type="nucleotide sequence ID" value="NZ_FSRO01000001.1"/>
</dbReference>
<proteinExistence type="predicted"/>
<organism evidence="2 3">
    <name type="scientific">Nitrosomonas cryotolerans ATCC 49181</name>
    <dbReference type="NCBI Taxonomy" id="1131553"/>
    <lineage>
        <taxon>Bacteria</taxon>
        <taxon>Pseudomonadati</taxon>
        <taxon>Pseudomonadota</taxon>
        <taxon>Betaproteobacteria</taxon>
        <taxon>Nitrosomonadales</taxon>
        <taxon>Nitrosomonadaceae</taxon>
        <taxon>Nitrosomonas</taxon>
    </lineage>
</organism>
<gene>
    <name evidence="2" type="ORF">SAMN02743940_1087</name>
</gene>
<name>A0A1N6H9G9_9PROT</name>
<feature type="signal peptide" evidence="1">
    <location>
        <begin position="1"/>
        <end position="18"/>
    </location>
</feature>
<dbReference type="InterPro" id="IPR021342">
    <property type="entry name" value="DUF2959"/>
</dbReference>
<dbReference type="Proteomes" id="UP000185062">
    <property type="component" value="Unassembled WGS sequence"/>
</dbReference>
<sequence>MYFLQRLFIFSFVSSLLACSSVQYGILEKVGIPKRDVMVYRVEKARDTQEETKAQFKSALAQFTAVTNFKGGDLETIYNQLNSEYEASVSKAQEVSKRIADIEDIAQALFSEWEQEITQYNNISLKHSSQNKLNATKTHYRQLLSLMKSAETKIKPVLRVFSDHVLFLKHNLNARAIASLKGELGIMKADVSSLITSMEKSIHEANAFINTMEK</sequence>
<evidence type="ECO:0000256" key="1">
    <source>
        <dbReference type="SAM" id="SignalP"/>
    </source>
</evidence>
<dbReference type="EMBL" id="FSRO01000001">
    <property type="protein sequence ID" value="SIO16444.1"/>
    <property type="molecule type" value="Genomic_DNA"/>
</dbReference>